<protein>
    <submittedName>
        <fullName evidence="2">Uncharacterized protein</fullName>
    </submittedName>
</protein>
<evidence type="ECO:0000313" key="3">
    <source>
        <dbReference type="Proteomes" id="UP001054837"/>
    </source>
</evidence>
<dbReference type="AlphaFoldDB" id="A0AAV4N372"/>
<accession>A0AAV4N372</accession>
<evidence type="ECO:0000256" key="1">
    <source>
        <dbReference type="SAM" id="MobiDB-lite"/>
    </source>
</evidence>
<comment type="caution">
    <text evidence="2">The sequence shown here is derived from an EMBL/GenBank/DDBJ whole genome shotgun (WGS) entry which is preliminary data.</text>
</comment>
<sequence length="89" mass="9865">MGKEWKLECTCKGGSLRGYEPHSTASMRPKIREDPSSIDPITQSNRFVAVCARDVPGMARFRTVRKEPLIRIIATNAAAAKWDYVRGGG</sequence>
<reference evidence="2 3" key="1">
    <citation type="submission" date="2021-06" db="EMBL/GenBank/DDBJ databases">
        <title>Caerostris darwini draft genome.</title>
        <authorList>
            <person name="Kono N."/>
            <person name="Arakawa K."/>
        </authorList>
    </citation>
    <scope>NUCLEOTIDE SEQUENCE [LARGE SCALE GENOMIC DNA]</scope>
</reference>
<keyword evidence="3" id="KW-1185">Reference proteome</keyword>
<evidence type="ECO:0000313" key="2">
    <source>
        <dbReference type="EMBL" id="GIX79179.1"/>
    </source>
</evidence>
<proteinExistence type="predicted"/>
<organism evidence="2 3">
    <name type="scientific">Caerostris darwini</name>
    <dbReference type="NCBI Taxonomy" id="1538125"/>
    <lineage>
        <taxon>Eukaryota</taxon>
        <taxon>Metazoa</taxon>
        <taxon>Ecdysozoa</taxon>
        <taxon>Arthropoda</taxon>
        <taxon>Chelicerata</taxon>
        <taxon>Arachnida</taxon>
        <taxon>Araneae</taxon>
        <taxon>Araneomorphae</taxon>
        <taxon>Entelegynae</taxon>
        <taxon>Araneoidea</taxon>
        <taxon>Araneidae</taxon>
        <taxon>Caerostris</taxon>
    </lineage>
</organism>
<name>A0AAV4N372_9ARAC</name>
<feature type="region of interest" description="Disordered" evidence="1">
    <location>
        <begin position="20"/>
        <end position="39"/>
    </location>
</feature>
<dbReference type="EMBL" id="BPLQ01001160">
    <property type="protein sequence ID" value="GIX79179.1"/>
    <property type="molecule type" value="Genomic_DNA"/>
</dbReference>
<gene>
    <name evidence="2" type="ORF">CDAR_31181</name>
</gene>
<dbReference type="Proteomes" id="UP001054837">
    <property type="component" value="Unassembled WGS sequence"/>
</dbReference>